<evidence type="ECO:0000313" key="2">
    <source>
        <dbReference type="Proteomes" id="UP000077173"/>
    </source>
</evidence>
<comment type="caution">
    <text evidence="1">The sequence shown here is derived from an EMBL/GenBank/DDBJ whole genome shotgun (WGS) entry which is preliminary data.</text>
</comment>
<dbReference type="Proteomes" id="UP000077173">
    <property type="component" value="Unassembled WGS sequence"/>
</dbReference>
<dbReference type="GeneID" id="32580043"/>
<evidence type="ECO:0008006" key="3">
    <source>
        <dbReference type="Google" id="ProtNLM"/>
    </source>
</evidence>
<evidence type="ECO:0000313" key="1">
    <source>
        <dbReference type="EMBL" id="OAF10788.1"/>
    </source>
</evidence>
<dbReference type="AlphaFoldDB" id="A0A176YV58"/>
<gene>
    <name evidence="1" type="ORF">AXW67_25525</name>
</gene>
<sequence length="333" mass="36026">MPISHPRASLLAVAIAILPLSGSMAHEIVGNRFFPATLSIDDPGVNDELSLPTVDSFKTGDVPPVRQHDVSGEFSKRITEDFAVSFGSTYTFLNPRDPTIPGANGFQNLETTFKYRVFRDPVHEFVMSVGLNIEWGGTGAQNVGADPFNTYTPMLWFGKGFGDLPDRFSWLRPVAITGQVGYAIPARNVTTTFGIDPDTGDLTADAEFHPRVLNWGGTIQYSLPYLKSSVVDLGLPEFLNHLIPLVEANLQTPVANTLTSGTTTTGTINPGVLWVGNKYQVGIEALIPINRQSGTRVGVIGQLHFYLDDIDPRGIGKPLFGGAVQPASPFARN</sequence>
<protein>
    <recommendedName>
        <fullName evidence="3">Phenol degradation protein meta</fullName>
    </recommendedName>
</protein>
<name>A0A176YV58_9BRAD</name>
<organism evidence="1 2">
    <name type="scientific">Bradyrhizobium neotropicale</name>
    <dbReference type="NCBI Taxonomy" id="1497615"/>
    <lineage>
        <taxon>Bacteria</taxon>
        <taxon>Pseudomonadati</taxon>
        <taxon>Pseudomonadota</taxon>
        <taxon>Alphaproteobacteria</taxon>
        <taxon>Hyphomicrobiales</taxon>
        <taxon>Nitrobacteraceae</taxon>
        <taxon>Bradyrhizobium</taxon>
    </lineage>
</organism>
<dbReference type="EMBL" id="LSEF01000092">
    <property type="protein sequence ID" value="OAF10788.1"/>
    <property type="molecule type" value="Genomic_DNA"/>
</dbReference>
<accession>A0A176YV58</accession>
<reference evidence="1 2" key="1">
    <citation type="submission" date="2016-02" db="EMBL/GenBank/DDBJ databases">
        <title>Draft genome sequence of the strain BR 10247T Bradyrhizobium neotropicale isolated from nodules of Centrolobium paraense.</title>
        <authorList>
            <person name="Simoes-Araujo J.L."/>
            <person name="Barauna A.C."/>
            <person name="Silva K."/>
            <person name="Zilli J.E."/>
        </authorList>
    </citation>
    <scope>NUCLEOTIDE SEQUENCE [LARGE SCALE GENOMIC DNA]</scope>
    <source>
        <strain evidence="1 2">BR 10247</strain>
    </source>
</reference>
<keyword evidence="2" id="KW-1185">Reference proteome</keyword>
<proteinExistence type="predicted"/>